<dbReference type="Proteomes" id="UP001626549">
    <property type="component" value="Chromosome"/>
</dbReference>
<name>A0ABZ0IH45_9GAMM</name>
<dbReference type="InterPro" id="IPR036291">
    <property type="entry name" value="NAD(P)-bd_dom_sf"/>
</dbReference>
<sequence length="292" mass="31491">MALQPNTVRVAMTYAPINPSDLIPITGAYRQRIGLPTIAGYEGVGLVIEAPAEFSHLLGQRVLPLRGEGTWQTVVDCPATCAVEVPDGISDLLAARAYINPLAALTMLHLWPPKGKVILLTAAGSECAEYLGRWALRQGAARVLGIYRSECRVDRLAECGIEPISILDRHAIHDASVQANIAFDALGGEIGTAALGHMRHEAKFVSYGLLSNEPVAIGSEQSSGYHRFHLRDHLPSFLGPAMQNAFAGIWPRLAETGPLAPRVFGAQYWQEALEETTRPGGRKSVLDLAELS</sequence>
<keyword evidence="2" id="KW-0560">Oxidoreductase</keyword>
<dbReference type="SUPFAM" id="SSF51735">
    <property type="entry name" value="NAD(P)-binding Rossmann-fold domains"/>
    <property type="match status" value="1"/>
</dbReference>
<dbReference type="Pfam" id="PF08240">
    <property type="entry name" value="ADH_N"/>
    <property type="match status" value="1"/>
</dbReference>
<dbReference type="InterPro" id="IPR011032">
    <property type="entry name" value="GroES-like_sf"/>
</dbReference>
<dbReference type="EMBL" id="CP136865">
    <property type="protein sequence ID" value="WOJ98159.1"/>
    <property type="molecule type" value="Genomic_DNA"/>
</dbReference>
<feature type="domain" description="Alcohol dehydrogenase-like N-terminal" evidence="3">
    <location>
        <begin position="5"/>
        <end position="87"/>
    </location>
</feature>
<dbReference type="RefSeq" id="WP_407329380.1">
    <property type="nucleotide sequence ID" value="NZ_CP136865.1"/>
</dbReference>
<dbReference type="PANTHER" id="PTHR48106:SF18">
    <property type="entry name" value="QUINONE OXIDOREDUCTASE PIG3"/>
    <property type="match status" value="1"/>
</dbReference>
<proteinExistence type="predicted"/>
<organism evidence="4 5">
    <name type="scientific">Congregibacter brevis</name>
    <dbReference type="NCBI Taxonomy" id="3081201"/>
    <lineage>
        <taxon>Bacteria</taxon>
        <taxon>Pseudomonadati</taxon>
        <taxon>Pseudomonadota</taxon>
        <taxon>Gammaproteobacteria</taxon>
        <taxon>Cellvibrionales</taxon>
        <taxon>Halieaceae</taxon>
        <taxon>Congregibacter</taxon>
    </lineage>
</organism>
<keyword evidence="1" id="KW-0521">NADP</keyword>
<evidence type="ECO:0000259" key="3">
    <source>
        <dbReference type="Pfam" id="PF08240"/>
    </source>
</evidence>
<evidence type="ECO:0000256" key="1">
    <source>
        <dbReference type="ARBA" id="ARBA00022857"/>
    </source>
</evidence>
<dbReference type="PANTHER" id="PTHR48106">
    <property type="entry name" value="QUINONE OXIDOREDUCTASE PIG3-RELATED"/>
    <property type="match status" value="1"/>
</dbReference>
<dbReference type="Gene3D" id="3.90.180.10">
    <property type="entry name" value="Medium-chain alcohol dehydrogenases, catalytic domain"/>
    <property type="match status" value="1"/>
</dbReference>
<dbReference type="CDD" id="cd05282">
    <property type="entry name" value="ETR_like"/>
    <property type="match status" value="1"/>
</dbReference>
<dbReference type="Gene3D" id="3.40.50.720">
    <property type="entry name" value="NAD(P)-binding Rossmann-like Domain"/>
    <property type="match status" value="1"/>
</dbReference>
<reference evidence="4 5" key="1">
    <citation type="submission" date="2023-10" db="EMBL/GenBank/DDBJ databases">
        <title>Two novel species belonging to the OM43/NOR5 clade.</title>
        <authorList>
            <person name="Park M."/>
        </authorList>
    </citation>
    <scope>NUCLEOTIDE SEQUENCE [LARGE SCALE GENOMIC DNA]</scope>
    <source>
        <strain evidence="4 5">IMCC45268</strain>
    </source>
</reference>
<evidence type="ECO:0000313" key="5">
    <source>
        <dbReference type="Proteomes" id="UP001626549"/>
    </source>
</evidence>
<gene>
    <name evidence="4" type="ORF">R0137_06200</name>
</gene>
<evidence type="ECO:0000256" key="2">
    <source>
        <dbReference type="ARBA" id="ARBA00023002"/>
    </source>
</evidence>
<dbReference type="InterPro" id="IPR013154">
    <property type="entry name" value="ADH-like_N"/>
</dbReference>
<keyword evidence="5" id="KW-1185">Reference proteome</keyword>
<evidence type="ECO:0000313" key="4">
    <source>
        <dbReference type="EMBL" id="WOJ98159.1"/>
    </source>
</evidence>
<protein>
    <submittedName>
        <fullName evidence="4">Zinc-dependent alcohol dehydrogenase family protein</fullName>
    </submittedName>
</protein>
<dbReference type="SUPFAM" id="SSF50129">
    <property type="entry name" value="GroES-like"/>
    <property type="match status" value="1"/>
</dbReference>
<accession>A0ABZ0IH45</accession>